<evidence type="ECO:0000313" key="1">
    <source>
        <dbReference type="EMBL" id="QPB85114.1"/>
    </source>
</evidence>
<organism evidence="1 2">
    <name type="scientific">Pseudoalteromonas rubra</name>
    <dbReference type="NCBI Taxonomy" id="43658"/>
    <lineage>
        <taxon>Bacteria</taxon>
        <taxon>Pseudomonadati</taxon>
        <taxon>Pseudomonadota</taxon>
        <taxon>Gammaproteobacteria</taxon>
        <taxon>Alteromonadales</taxon>
        <taxon>Pseudoalteromonadaceae</taxon>
        <taxon>Pseudoalteromonas</taxon>
    </lineage>
</organism>
<dbReference type="AlphaFoldDB" id="A0A7S8BNQ8"/>
<name>A0A7S8BNQ8_9GAMM</name>
<proteinExistence type="predicted"/>
<dbReference type="EMBL" id="CP045429">
    <property type="protein sequence ID" value="QPB85114.1"/>
    <property type="molecule type" value="Genomic_DNA"/>
</dbReference>
<reference evidence="1 2" key="1">
    <citation type="submission" date="2019-10" db="EMBL/GenBank/DDBJ databases">
        <title>Pseudoalteromonas rubra S4059.</title>
        <authorList>
            <person name="Paulsen S."/>
            <person name="Wang X."/>
        </authorList>
    </citation>
    <scope>NUCLEOTIDE SEQUENCE [LARGE SCALE GENOMIC DNA]</scope>
    <source>
        <strain evidence="1 2">S4059</strain>
    </source>
</reference>
<accession>A0A7S8BNQ8</accession>
<dbReference type="Proteomes" id="UP000305729">
    <property type="component" value="Chromosome 1"/>
</dbReference>
<gene>
    <name evidence="1" type="ORF">CWC22_006980</name>
</gene>
<sequence length="66" mass="7470">MGYSNKTIVTEDGAIDVETPRVRLSTFEPQPVKKQQTGFTSVHFHSSVSAYVKWTLYFSHSSALNY</sequence>
<evidence type="ECO:0000313" key="2">
    <source>
        <dbReference type="Proteomes" id="UP000305729"/>
    </source>
</evidence>
<protein>
    <submittedName>
        <fullName evidence="1">Uncharacterized protein</fullName>
    </submittedName>
</protein>